<dbReference type="EMBL" id="JBHLZU010000018">
    <property type="protein sequence ID" value="MFB9906669.1"/>
    <property type="molecule type" value="Genomic_DNA"/>
</dbReference>
<protein>
    <submittedName>
        <fullName evidence="1">Uncharacterized protein</fullName>
    </submittedName>
</protein>
<keyword evidence="2" id="KW-1185">Reference proteome</keyword>
<comment type="caution">
    <text evidence="1">The sequence shown here is derived from an EMBL/GenBank/DDBJ whole genome shotgun (WGS) entry which is preliminary data.</text>
</comment>
<gene>
    <name evidence="1" type="ORF">ACFFQA_22275</name>
</gene>
<organism evidence="1 2">
    <name type="scientific">Allokutzneria oryzae</name>
    <dbReference type="NCBI Taxonomy" id="1378989"/>
    <lineage>
        <taxon>Bacteria</taxon>
        <taxon>Bacillati</taxon>
        <taxon>Actinomycetota</taxon>
        <taxon>Actinomycetes</taxon>
        <taxon>Pseudonocardiales</taxon>
        <taxon>Pseudonocardiaceae</taxon>
        <taxon>Allokutzneria</taxon>
    </lineage>
</organism>
<evidence type="ECO:0000313" key="2">
    <source>
        <dbReference type="Proteomes" id="UP001589693"/>
    </source>
</evidence>
<dbReference type="Proteomes" id="UP001589693">
    <property type="component" value="Unassembled WGS sequence"/>
</dbReference>
<accession>A0ABV6A0K5</accession>
<proteinExistence type="predicted"/>
<name>A0ABV6A0K5_9PSEU</name>
<evidence type="ECO:0000313" key="1">
    <source>
        <dbReference type="EMBL" id="MFB9906669.1"/>
    </source>
</evidence>
<dbReference type="RefSeq" id="WP_377855360.1">
    <property type="nucleotide sequence ID" value="NZ_JBHLZU010000018.1"/>
</dbReference>
<sequence>MPRPRTITDEQLLDTAGRILCALGNGTAIQRSVRPTGKLTTLL</sequence>
<reference evidence="1 2" key="1">
    <citation type="submission" date="2024-09" db="EMBL/GenBank/DDBJ databases">
        <authorList>
            <person name="Sun Q."/>
            <person name="Mori K."/>
        </authorList>
    </citation>
    <scope>NUCLEOTIDE SEQUENCE [LARGE SCALE GENOMIC DNA]</scope>
    <source>
        <strain evidence="1 2">TBRC 7907</strain>
    </source>
</reference>